<keyword evidence="2" id="KW-0812">Transmembrane</keyword>
<dbReference type="Pfam" id="PF05656">
    <property type="entry name" value="DUF805"/>
    <property type="match status" value="1"/>
</dbReference>
<dbReference type="InterPro" id="IPR008523">
    <property type="entry name" value="DUF805"/>
</dbReference>
<feature type="compositionally biased region" description="Low complexity" evidence="1">
    <location>
        <begin position="167"/>
        <end position="179"/>
    </location>
</feature>
<accession>A0ABW4D017</accession>
<evidence type="ECO:0000256" key="2">
    <source>
        <dbReference type="SAM" id="Phobius"/>
    </source>
</evidence>
<dbReference type="RefSeq" id="WP_164506149.1">
    <property type="nucleotide sequence ID" value="NZ_JBHTOK010000078.1"/>
</dbReference>
<evidence type="ECO:0000256" key="1">
    <source>
        <dbReference type="SAM" id="MobiDB-lite"/>
    </source>
</evidence>
<reference evidence="4" key="1">
    <citation type="journal article" date="2019" name="Int. J. Syst. Evol. Microbiol.">
        <title>The Global Catalogue of Microorganisms (GCM) 10K type strain sequencing project: providing services to taxonomists for standard genome sequencing and annotation.</title>
        <authorList>
            <consortium name="The Broad Institute Genomics Platform"/>
            <consortium name="The Broad Institute Genome Sequencing Center for Infectious Disease"/>
            <person name="Wu L."/>
            <person name="Ma J."/>
        </authorList>
    </citation>
    <scope>NUCLEOTIDE SEQUENCE [LARGE SCALE GENOMIC DNA]</scope>
    <source>
        <strain evidence="4">CCM 8912</strain>
    </source>
</reference>
<gene>
    <name evidence="3" type="ORF">ACFQ5K_11745</name>
</gene>
<name>A0ABW4D017_9LACO</name>
<feature type="transmembrane region" description="Helical" evidence="2">
    <location>
        <begin position="48"/>
        <end position="71"/>
    </location>
</feature>
<keyword evidence="2" id="KW-0472">Membrane</keyword>
<feature type="region of interest" description="Disordered" evidence="1">
    <location>
        <begin position="167"/>
        <end position="195"/>
    </location>
</feature>
<organism evidence="3 4">
    <name type="scientific">Lacticaseibacillus hegangensis</name>
    <dbReference type="NCBI Taxonomy" id="2486010"/>
    <lineage>
        <taxon>Bacteria</taxon>
        <taxon>Bacillati</taxon>
        <taxon>Bacillota</taxon>
        <taxon>Bacilli</taxon>
        <taxon>Lactobacillales</taxon>
        <taxon>Lactobacillaceae</taxon>
        <taxon>Lacticaseibacillus</taxon>
    </lineage>
</organism>
<keyword evidence="4" id="KW-1185">Reference proteome</keyword>
<comment type="caution">
    <text evidence="3">The sequence shown here is derived from an EMBL/GenBank/DDBJ whole genome shotgun (WGS) entry which is preliminary data.</text>
</comment>
<keyword evidence="2" id="KW-1133">Transmembrane helix</keyword>
<evidence type="ECO:0000313" key="4">
    <source>
        <dbReference type="Proteomes" id="UP001597212"/>
    </source>
</evidence>
<dbReference type="EMBL" id="JBHTOK010000078">
    <property type="protein sequence ID" value="MFD1442051.1"/>
    <property type="molecule type" value="Genomic_DNA"/>
</dbReference>
<proteinExistence type="predicted"/>
<feature type="transmembrane region" description="Helical" evidence="2">
    <location>
        <begin position="118"/>
        <end position="137"/>
    </location>
</feature>
<sequence>MAIKSTHVEQISAHNRYYRATGVTVLIAFWGNCLNFKGRSSRSEYWGPALLVAALVSVVATTLTVSLIGSSSELTNGLKLDQLFGGLGGGLLIILFVVIGLPSITLFIRRSRDAGIPWWFYVIILTLNLVSYFIPNAPSAERFLTGAVSLTILILTLFLILALKPSRSQPTSSSKSATAGNNISRDDPDRPYTEG</sequence>
<protein>
    <submittedName>
        <fullName evidence="3">DUF805 domain-containing protein</fullName>
    </submittedName>
</protein>
<feature type="compositionally biased region" description="Basic and acidic residues" evidence="1">
    <location>
        <begin position="184"/>
        <end position="195"/>
    </location>
</feature>
<feature type="transmembrane region" description="Helical" evidence="2">
    <location>
        <begin position="143"/>
        <end position="163"/>
    </location>
</feature>
<feature type="transmembrane region" description="Helical" evidence="2">
    <location>
        <begin position="83"/>
        <end position="106"/>
    </location>
</feature>
<evidence type="ECO:0000313" key="3">
    <source>
        <dbReference type="EMBL" id="MFD1442051.1"/>
    </source>
</evidence>
<dbReference type="Proteomes" id="UP001597212">
    <property type="component" value="Unassembled WGS sequence"/>
</dbReference>